<evidence type="ECO:0000256" key="1">
    <source>
        <dbReference type="SAM" id="SignalP"/>
    </source>
</evidence>
<organism evidence="2 5">
    <name type="scientific">Eragrostis curvula</name>
    <name type="common">weeping love grass</name>
    <dbReference type="NCBI Taxonomy" id="38414"/>
    <lineage>
        <taxon>Eukaryota</taxon>
        <taxon>Viridiplantae</taxon>
        <taxon>Streptophyta</taxon>
        <taxon>Embryophyta</taxon>
        <taxon>Tracheophyta</taxon>
        <taxon>Spermatophyta</taxon>
        <taxon>Magnoliopsida</taxon>
        <taxon>Liliopsida</taxon>
        <taxon>Poales</taxon>
        <taxon>Poaceae</taxon>
        <taxon>PACMAD clade</taxon>
        <taxon>Chloridoideae</taxon>
        <taxon>Eragrostideae</taxon>
        <taxon>Eragrostidinae</taxon>
        <taxon>Eragrostis</taxon>
    </lineage>
</organism>
<feature type="non-terminal residue" evidence="2">
    <location>
        <position position="1"/>
    </location>
</feature>
<evidence type="ECO:0000313" key="4">
    <source>
        <dbReference type="EMBL" id="TVU12276.1"/>
    </source>
</evidence>
<name>A0A5J9TLR7_9POAL</name>
<dbReference type="EMBL" id="RWGY01000039">
    <property type="protein sequence ID" value="TVU12264.1"/>
    <property type="molecule type" value="Genomic_DNA"/>
</dbReference>
<sequence length="85" mass="9558">MALPLLLLVLLSLGARAQQQKSSAAATLHERDAAALRDLRARLRDLPGSRFFDSWDDAGFKSKEIGWIRYFRALIAAKFLYSGTY</sequence>
<evidence type="ECO:0000313" key="5">
    <source>
        <dbReference type="Proteomes" id="UP000324897"/>
    </source>
</evidence>
<proteinExistence type="predicted"/>
<keyword evidence="5" id="KW-1185">Reference proteome</keyword>
<protein>
    <submittedName>
        <fullName evidence="2">Uncharacterized protein</fullName>
    </submittedName>
</protein>
<dbReference type="Proteomes" id="UP000324897">
    <property type="component" value="Chromosome 3"/>
</dbReference>
<evidence type="ECO:0000313" key="3">
    <source>
        <dbReference type="EMBL" id="TVU12275.1"/>
    </source>
</evidence>
<accession>A0A5J9TLR7</accession>
<gene>
    <name evidence="2" type="ORF">EJB05_45899</name>
    <name evidence="3" type="ORF">EJB05_45910</name>
    <name evidence="4" type="ORF">EJB05_45911</name>
</gene>
<comment type="caution">
    <text evidence="2">The sequence shown here is derived from an EMBL/GenBank/DDBJ whole genome shotgun (WGS) entry which is preliminary data.</text>
</comment>
<reference evidence="2 5" key="1">
    <citation type="journal article" date="2019" name="Sci. Rep.">
        <title>A high-quality genome of Eragrostis curvula grass provides insights into Poaceae evolution and supports new strategies to enhance forage quality.</title>
        <authorList>
            <person name="Carballo J."/>
            <person name="Santos B.A.C.M."/>
            <person name="Zappacosta D."/>
            <person name="Garbus I."/>
            <person name="Selva J.P."/>
            <person name="Gallo C.A."/>
            <person name="Diaz A."/>
            <person name="Albertini E."/>
            <person name="Caccamo M."/>
            <person name="Echenique V."/>
        </authorList>
    </citation>
    <scope>NUCLEOTIDE SEQUENCE [LARGE SCALE GENOMIC DNA]</scope>
    <source>
        <strain evidence="5">cv. Victoria</strain>
        <tissue evidence="2">Leaf</tissue>
    </source>
</reference>
<dbReference type="Gramene" id="TVU12264">
    <property type="protein sequence ID" value="TVU12264"/>
    <property type="gene ID" value="EJB05_45899"/>
</dbReference>
<evidence type="ECO:0000313" key="2">
    <source>
        <dbReference type="EMBL" id="TVU12264.1"/>
    </source>
</evidence>
<dbReference type="EMBL" id="RWGY01000039">
    <property type="protein sequence ID" value="TVU12276.1"/>
    <property type="molecule type" value="Genomic_DNA"/>
</dbReference>
<dbReference type="AlphaFoldDB" id="A0A5J9TLR7"/>
<keyword evidence="1" id="KW-0732">Signal</keyword>
<dbReference type="EMBL" id="RWGY01000039">
    <property type="protein sequence ID" value="TVU12275.1"/>
    <property type="molecule type" value="Genomic_DNA"/>
</dbReference>
<dbReference type="Gramene" id="TVU12276">
    <property type="protein sequence ID" value="TVU12276"/>
    <property type="gene ID" value="EJB05_45911"/>
</dbReference>
<dbReference type="Gramene" id="TVU12275">
    <property type="protein sequence ID" value="TVU12275"/>
    <property type="gene ID" value="EJB05_45910"/>
</dbReference>
<feature type="signal peptide" evidence="1">
    <location>
        <begin position="1"/>
        <end position="17"/>
    </location>
</feature>
<feature type="chain" id="PRO_5033855059" evidence="1">
    <location>
        <begin position="18"/>
        <end position="85"/>
    </location>
</feature>